<evidence type="ECO:0000313" key="1">
    <source>
        <dbReference type="EMBL" id="MCQ4628553.1"/>
    </source>
</evidence>
<accession>A0ABT1R049</accession>
<name>A0ABT1R049_9HYPH</name>
<proteinExistence type="predicted"/>
<dbReference type="Proteomes" id="UP000996601">
    <property type="component" value="Unassembled WGS sequence"/>
</dbReference>
<dbReference type="InterPro" id="IPR009412">
    <property type="entry name" value="DUF1062"/>
</dbReference>
<dbReference type="PIRSF" id="PIRSF021719">
    <property type="entry name" value="DUF1062"/>
    <property type="match status" value="1"/>
</dbReference>
<evidence type="ECO:0000313" key="2">
    <source>
        <dbReference type="Proteomes" id="UP000996601"/>
    </source>
</evidence>
<dbReference type="Pfam" id="PF06353">
    <property type="entry name" value="DUF1062"/>
    <property type="match status" value="1"/>
</dbReference>
<sequence>MCNLLKVRWTIIPRTPPQPWIVCGNCGGPKPFRASDKLRLNANGKRLDAWLIYKCLSCDKTWNRPLFERQTVRDFDPATLIALQSNDLQWLRRHAFDIEALRHKAKRIDTFAERDIDKAVLAAGPQWDLLEITFSVPTAASIRIDRLLASELRLSRTRLHVLYDTGKLRTDPERKDAMRRAPKDGGRVTIDAADLPERDVIALNARGERPA</sequence>
<dbReference type="RefSeq" id="WP_256114595.1">
    <property type="nucleotide sequence ID" value="NZ_WHSB02000001.1"/>
</dbReference>
<reference evidence="1" key="1">
    <citation type="submission" date="2021-07" db="EMBL/GenBank/DDBJ databases">
        <title>Shinella sp. nov., a novel member of the genus Shinella from water.</title>
        <authorList>
            <person name="Deng Y."/>
        </authorList>
    </citation>
    <scope>NUCLEOTIDE SEQUENCE</scope>
    <source>
        <strain evidence="1">CPCC 100929</strain>
    </source>
</reference>
<keyword evidence="2" id="KW-1185">Reference proteome</keyword>
<dbReference type="EMBL" id="WHSB02000001">
    <property type="protein sequence ID" value="MCQ4628553.1"/>
    <property type="molecule type" value="Genomic_DNA"/>
</dbReference>
<protein>
    <submittedName>
        <fullName evidence="1">DUF1062 domain-containing protein</fullName>
    </submittedName>
</protein>
<organism evidence="1 2">
    <name type="scientific">Shinella lacus</name>
    <dbReference type="NCBI Taxonomy" id="2654216"/>
    <lineage>
        <taxon>Bacteria</taxon>
        <taxon>Pseudomonadati</taxon>
        <taxon>Pseudomonadota</taxon>
        <taxon>Alphaproteobacteria</taxon>
        <taxon>Hyphomicrobiales</taxon>
        <taxon>Rhizobiaceae</taxon>
        <taxon>Shinella</taxon>
    </lineage>
</organism>
<gene>
    <name evidence="1" type="ORF">GB927_000820</name>
</gene>
<comment type="caution">
    <text evidence="1">The sequence shown here is derived from an EMBL/GenBank/DDBJ whole genome shotgun (WGS) entry which is preliminary data.</text>
</comment>